<dbReference type="PANTHER" id="PTHR45753">
    <property type="entry name" value="ORNITHINE CARBAMOYLTRANSFERASE, MITOCHONDRIAL"/>
    <property type="match status" value="1"/>
</dbReference>
<dbReference type="SUPFAM" id="SSF53671">
    <property type="entry name" value="Aspartate/ornithine carbamoyltransferase"/>
    <property type="match status" value="1"/>
</dbReference>
<dbReference type="InterPro" id="IPR006132">
    <property type="entry name" value="Asp/Orn_carbamoyltranf_P-bd"/>
</dbReference>
<evidence type="ECO:0000256" key="5">
    <source>
        <dbReference type="ARBA" id="ARBA00043884"/>
    </source>
</evidence>
<dbReference type="InterPro" id="IPR036901">
    <property type="entry name" value="Asp/Orn_carbamoylTrfase_sf"/>
</dbReference>
<feature type="binding site" evidence="7">
    <location>
        <position position="216"/>
    </location>
    <ligand>
        <name>L-aspartate</name>
        <dbReference type="ChEBI" id="CHEBI:29991"/>
    </ligand>
</feature>
<dbReference type="HAMAP" id="MF_00001">
    <property type="entry name" value="Asp_carb_tr"/>
    <property type="match status" value="1"/>
</dbReference>
<dbReference type="Gene3D" id="3.40.50.1370">
    <property type="entry name" value="Aspartate/ornithine carbamoyltransferase"/>
    <property type="match status" value="2"/>
</dbReference>
<dbReference type="PRINTS" id="PR00100">
    <property type="entry name" value="AOTCASE"/>
</dbReference>
<dbReference type="GO" id="GO:0044205">
    <property type="term" value="P:'de novo' UMP biosynthetic process"/>
    <property type="evidence" value="ECO:0007669"/>
    <property type="project" value="UniProtKB-UniRule"/>
</dbReference>
<dbReference type="InterPro" id="IPR006130">
    <property type="entry name" value="Asp/Orn_carbamoylTrfase"/>
</dbReference>
<feature type="binding site" evidence="7">
    <location>
        <position position="79"/>
    </location>
    <ligand>
        <name>L-aspartate</name>
        <dbReference type="ChEBI" id="CHEBI:29991"/>
    </ligand>
</feature>
<feature type="binding site" evidence="7">
    <location>
        <position position="259"/>
    </location>
    <ligand>
        <name>carbamoyl phosphate</name>
        <dbReference type="ChEBI" id="CHEBI:58228"/>
    </ligand>
</feature>
<evidence type="ECO:0000259" key="8">
    <source>
        <dbReference type="Pfam" id="PF00185"/>
    </source>
</evidence>
<dbReference type="PRINTS" id="PR00101">
    <property type="entry name" value="ATCASE"/>
</dbReference>
<dbReference type="GO" id="GO:0006520">
    <property type="term" value="P:amino acid metabolic process"/>
    <property type="evidence" value="ECO:0007669"/>
    <property type="project" value="InterPro"/>
</dbReference>
<evidence type="ECO:0000313" key="10">
    <source>
        <dbReference type="EMBL" id="GBR73069.1"/>
    </source>
</evidence>
<comment type="caution">
    <text evidence="10">The sequence shown here is derived from an EMBL/GenBank/DDBJ whole genome shotgun (WGS) entry which is preliminary data.</text>
</comment>
<protein>
    <recommendedName>
        <fullName evidence="7">Aspartate carbamoyltransferase</fullName>
        <ecNumber evidence="7">2.1.3.2</ecNumber>
    </recommendedName>
    <alternativeName>
        <fullName evidence="7">Aspartate transcarbamylase</fullName>
        <shortName evidence="7">ATCase</shortName>
    </alternativeName>
</protein>
<dbReference type="NCBIfam" id="NF002032">
    <property type="entry name" value="PRK00856.1"/>
    <property type="match status" value="1"/>
</dbReference>
<name>A0A388T8Y5_TERA1</name>
<evidence type="ECO:0000256" key="6">
    <source>
        <dbReference type="ARBA" id="ARBA00048859"/>
    </source>
</evidence>
<reference evidence="10 11" key="1">
    <citation type="journal article" date="2019" name="ISME J.">
        <title>Genome analyses of uncultured TG2/ZB3 bacteria in 'Margulisbacteria' specifically attached to ectosymbiotic spirochetes of protists in the termite gut.</title>
        <authorList>
            <person name="Utami Y.D."/>
            <person name="Kuwahara H."/>
            <person name="Igai K."/>
            <person name="Murakami T."/>
            <person name="Sugaya K."/>
            <person name="Morikawa T."/>
            <person name="Nagura Y."/>
            <person name="Yuki M."/>
            <person name="Deevong P."/>
            <person name="Inoue T."/>
            <person name="Kihara K."/>
            <person name="Lo N."/>
            <person name="Yamada A."/>
            <person name="Ohkuma M."/>
            <person name="Hongoh Y."/>
        </authorList>
    </citation>
    <scope>NUCLEOTIDE SEQUENCE [LARGE SCALE GENOMIC DNA]</scope>
    <source>
        <strain evidence="10">NkOx7-01</strain>
    </source>
</reference>
<dbReference type="PANTHER" id="PTHR45753:SF6">
    <property type="entry name" value="ASPARTATE CARBAMOYLTRANSFERASE"/>
    <property type="match status" value="1"/>
</dbReference>
<evidence type="ECO:0000256" key="7">
    <source>
        <dbReference type="HAMAP-Rule" id="MF_00001"/>
    </source>
</evidence>
<comment type="function">
    <text evidence="5 7">Catalyzes the condensation of carbamoyl phosphate and aspartate to form carbamoyl aspartate and inorganic phosphate, the committed step in the de novo pyrimidine nucleotide biosynthesis pathway.</text>
</comment>
<dbReference type="AlphaFoldDB" id="A0A388T8Y5"/>
<dbReference type="GO" id="GO:0004070">
    <property type="term" value="F:aspartate carbamoyltransferase activity"/>
    <property type="evidence" value="ECO:0007669"/>
    <property type="project" value="UniProtKB-UniRule"/>
</dbReference>
<dbReference type="GO" id="GO:0016597">
    <property type="term" value="F:amino acid binding"/>
    <property type="evidence" value="ECO:0007669"/>
    <property type="project" value="InterPro"/>
</dbReference>
<dbReference type="Proteomes" id="UP000269352">
    <property type="component" value="Unassembled WGS sequence"/>
</dbReference>
<keyword evidence="4 7" id="KW-0665">Pyrimidine biosynthesis</keyword>
<feature type="binding site" evidence="7">
    <location>
        <position position="129"/>
    </location>
    <ligand>
        <name>carbamoyl phosphate</name>
        <dbReference type="ChEBI" id="CHEBI:58228"/>
    </ligand>
</feature>
<dbReference type="InterPro" id="IPR006131">
    <property type="entry name" value="Asp_carbamoyltransf_Asp/Orn-bd"/>
</dbReference>
<dbReference type="EMBL" id="BGZN01000006">
    <property type="protein sequence ID" value="GBR73069.1"/>
    <property type="molecule type" value="Genomic_DNA"/>
</dbReference>
<evidence type="ECO:0000256" key="2">
    <source>
        <dbReference type="ARBA" id="ARBA00008896"/>
    </source>
</evidence>
<organism evidence="10 11">
    <name type="scientific">Termititenax aidoneus</name>
    <dbReference type="NCBI Taxonomy" id="2218524"/>
    <lineage>
        <taxon>Bacteria</taxon>
        <taxon>Bacillati</taxon>
        <taxon>Candidatus Margulisiibacteriota</taxon>
        <taxon>Candidatus Termititenacia</taxon>
        <taxon>Candidatus Termititenacales</taxon>
        <taxon>Candidatus Termititenacaceae</taxon>
        <taxon>Candidatus Termititenax</taxon>
    </lineage>
</organism>
<dbReference type="EC" id="2.1.3.2" evidence="7"/>
<feature type="domain" description="Aspartate/ornithine carbamoyltransferase carbamoyl-P binding" evidence="9">
    <location>
        <begin position="2"/>
        <end position="142"/>
    </location>
</feature>
<feature type="binding site" evidence="7">
    <location>
        <position position="52"/>
    </location>
    <ligand>
        <name>carbamoyl phosphate</name>
        <dbReference type="ChEBI" id="CHEBI:58228"/>
    </ligand>
</feature>
<comment type="pathway">
    <text evidence="1 7">Pyrimidine metabolism; UMP biosynthesis via de novo pathway; (S)-dihydroorotate from bicarbonate: step 2/3.</text>
</comment>
<feature type="binding site" evidence="7">
    <location>
        <position position="258"/>
    </location>
    <ligand>
        <name>carbamoyl phosphate</name>
        <dbReference type="ChEBI" id="CHEBI:58228"/>
    </ligand>
</feature>
<evidence type="ECO:0000256" key="4">
    <source>
        <dbReference type="ARBA" id="ARBA00022975"/>
    </source>
</evidence>
<feature type="binding site" evidence="7">
    <location>
        <position position="101"/>
    </location>
    <ligand>
        <name>carbamoyl phosphate</name>
        <dbReference type="ChEBI" id="CHEBI:58228"/>
    </ligand>
</feature>
<dbReference type="NCBIfam" id="TIGR00670">
    <property type="entry name" value="asp_carb_tr"/>
    <property type="match status" value="1"/>
</dbReference>
<dbReference type="PROSITE" id="PS00097">
    <property type="entry name" value="CARBAMOYLTRANSFERASE"/>
    <property type="match status" value="1"/>
</dbReference>
<keyword evidence="3 7" id="KW-0808">Transferase</keyword>
<dbReference type="GO" id="GO:0005829">
    <property type="term" value="C:cytosol"/>
    <property type="evidence" value="ECO:0007669"/>
    <property type="project" value="TreeGrafter"/>
</dbReference>
<comment type="subunit">
    <text evidence="7">Heterododecamer (2C3:3R2) of six catalytic PyrB chains organized as two trimers (C3), and six regulatory PyrI chains organized as three dimers (R2).</text>
</comment>
<dbReference type="InterPro" id="IPR002082">
    <property type="entry name" value="Asp_carbamoyltransf"/>
</dbReference>
<feature type="domain" description="Aspartate/ornithine carbamoyltransferase Asp/Orn-binding" evidence="8">
    <location>
        <begin position="149"/>
        <end position="295"/>
    </location>
</feature>
<evidence type="ECO:0000256" key="3">
    <source>
        <dbReference type="ARBA" id="ARBA00022679"/>
    </source>
</evidence>
<evidence type="ECO:0000259" key="9">
    <source>
        <dbReference type="Pfam" id="PF02729"/>
    </source>
</evidence>
<keyword evidence="11" id="KW-1185">Reference proteome</keyword>
<comment type="catalytic activity">
    <reaction evidence="6 7">
        <text>carbamoyl phosphate + L-aspartate = N-carbamoyl-L-aspartate + phosphate + H(+)</text>
        <dbReference type="Rhea" id="RHEA:20013"/>
        <dbReference type="ChEBI" id="CHEBI:15378"/>
        <dbReference type="ChEBI" id="CHEBI:29991"/>
        <dbReference type="ChEBI" id="CHEBI:32814"/>
        <dbReference type="ChEBI" id="CHEBI:43474"/>
        <dbReference type="ChEBI" id="CHEBI:58228"/>
        <dbReference type="EC" id="2.1.3.2"/>
    </reaction>
</comment>
<accession>A0A388T8Y5</accession>
<dbReference type="Pfam" id="PF00185">
    <property type="entry name" value="OTCace"/>
    <property type="match status" value="1"/>
</dbReference>
<evidence type="ECO:0000256" key="1">
    <source>
        <dbReference type="ARBA" id="ARBA00004852"/>
    </source>
</evidence>
<proteinExistence type="inferred from homology"/>
<feature type="binding site" evidence="7">
    <location>
        <position position="162"/>
    </location>
    <ligand>
        <name>L-aspartate</name>
        <dbReference type="ChEBI" id="CHEBI:29991"/>
    </ligand>
</feature>
<gene>
    <name evidence="7 10" type="primary">pyrB</name>
    <name evidence="10" type="ORF">NO1_0518</name>
</gene>
<dbReference type="FunFam" id="3.40.50.1370:FF:000007">
    <property type="entry name" value="Aspartate carbamoyltransferase"/>
    <property type="match status" value="1"/>
</dbReference>
<comment type="similarity">
    <text evidence="2 7">Belongs to the aspartate/ornithine carbamoyltransferase superfamily. ATCase family.</text>
</comment>
<dbReference type="UniPathway" id="UPA00070">
    <property type="reaction ID" value="UER00116"/>
</dbReference>
<dbReference type="Pfam" id="PF02729">
    <property type="entry name" value="OTCace_N"/>
    <property type="match status" value="1"/>
</dbReference>
<sequence>MLGLKDLSAKQINLIIQEAFTYKKQFSALGRIKKSLLDKTLLTLFYEPSTRTMTSFNVAAGRLGGRTHNVSVSASSVQKGETLIDTVRNLEVMGFSAVVIRHSHGGAPQLAAENTAMSVINAGDGFNEHPTQALLDIMTMQQFKGDLQNKKVVIVGDIAHSRVARSNIWGLNTLGAQVAVCGPATLIPKGIEDFGVTVEHDLGRALADADFVNVLRMQYERQANQNFIPSKREYHRLFGINEKRLAKAKPDLLVLHPGPINRSVEISTPVADGKQNVILEQVVNGLAIRMAVLNLLIGEKA</sequence>
<feature type="binding site" evidence="7">
    <location>
        <position position="132"/>
    </location>
    <ligand>
        <name>carbamoyl phosphate</name>
        <dbReference type="ChEBI" id="CHEBI:58228"/>
    </ligand>
</feature>
<dbReference type="GO" id="GO:0006207">
    <property type="term" value="P:'de novo' pyrimidine nucleobase biosynthetic process"/>
    <property type="evidence" value="ECO:0007669"/>
    <property type="project" value="InterPro"/>
</dbReference>
<evidence type="ECO:0000313" key="11">
    <source>
        <dbReference type="Proteomes" id="UP000269352"/>
    </source>
</evidence>
<feature type="binding site" evidence="7">
    <location>
        <position position="51"/>
    </location>
    <ligand>
        <name>carbamoyl phosphate</name>
        <dbReference type="ChEBI" id="CHEBI:58228"/>
    </ligand>
</feature>